<gene>
    <name evidence="3" type="ORF">A6X21_02670</name>
</gene>
<keyword evidence="2" id="KW-1133">Transmembrane helix</keyword>
<name>A0A1C3EMX7_9PLAN</name>
<protein>
    <recommendedName>
        <fullName evidence="5">Zinc-finger domain-containing protein</fullName>
    </recommendedName>
</protein>
<dbReference type="EMBL" id="LYDR01000039">
    <property type="protein sequence ID" value="ODA34603.1"/>
    <property type="molecule type" value="Genomic_DNA"/>
</dbReference>
<keyword evidence="4" id="KW-1185">Reference proteome</keyword>
<accession>A0A1C3EMX7</accession>
<organism evidence="3 4">
    <name type="scientific">Planctopirus hydrillae</name>
    <dbReference type="NCBI Taxonomy" id="1841610"/>
    <lineage>
        <taxon>Bacteria</taxon>
        <taxon>Pseudomonadati</taxon>
        <taxon>Planctomycetota</taxon>
        <taxon>Planctomycetia</taxon>
        <taxon>Planctomycetales</taxon>
        <taxon>Planctomycetaceae</taxon>
        <taxon>Planctopirus</taxon>
    </lineage>
</organism>
<evidence type="ECO:0000313" key="4">
    <source>
        <dbReference type="Proteomes" id="UP000094828"/>
    </source>
</evidence>
<feature type="transmembrane region" description="Helical" evidence="2">
    <location>
        <begin position="97"/>
        <end position="118"/>
    </location>
</feature>
<feature type="region of interest" description="Disordered" evidence="1">
    <location>
        <begin position="165"/>
        <end position="186"/>
    </location>
</feature>
<sequence>MNRPTRLTSEVREDLVAYLDGELEEEAAQNVDTLLSHNETARHEVEVLARTWELLDLLPATKASADFSEKTITHIRLAEQPKLTPWLMLGQQKLMQSLPWVASGVLVVVTAAVGYLAAHDWVPDRSRRMLSELPLVQDYDELIEVDSIQFLKELRASGLFDAGTGGNSAAGSKPNAPAAQGAANDN</sequence>
<proteinExistence type="predicted"/>
<dbReference type="Gene3D" id="1.10.10.1320">
    <property type="entry name" value="Anti-sigma factor, zinc-finger domain"/>
    <property type="match status" value="1"/>
</dbReference>
<evidence type="ECO:0000256" key="1">
    <source>
        <dbReference type="SAM" id="MobiDB-lite"/>
    </source>
</evidence>
<dbReference type="InterPro" id="IPR041916">
    <property type="entry name" value="Anti_sigma_zinc_sf"/>
</dbReference>
<keyword evidence="2" id="KW-0472">Membrane</keyword>
<evidence type="ECO:0000256" key="2">
    <source>
        <dbReference type="SAM" id="Phobius"/>
    </source>
</evidence>
<keyword evidence="2" id="KW-0812">Transmembrane</keyword>
<reference evidence="3 4" key="1">
    <citation type="submission" date="2016-05" db="EMBL/GenBank/DDBJ databases">
        <title>Genomic and physiological characterization of Planctopirus sp. isolated from fresh water lake.</title>
        <authorList>
            <person name="Subhash Y."/>
            <person name="Ramana C."/>
        </authorList>
    </citation>
    <scope>NUCLEOTIDE SEQUENCE [LARGE SCALE GENOMIC DNA]</scope>
    <source>
        <strain evidence="3 4">JC280</strain>
    </source>
</reference>
<dbReference type="AlphaFoldDB" id="A0A1C3EMX7"/>
<dbReference type="Proteomes" id="UP000094828">
    <property type="component" value="Unassembled WGS sequence"/>
</dbReference>
<evidence type="ECO:0008006" key="5">
    <source>
        <dbReference type="Google" id="ProtNLM"/>
    </source>
</evidence>
<evidence type="ECO:0000313" key="3">
    <source>
        <dbReference type="EMBL" id="ODA34603.1"/>
    </source>
</evidence>
<comment type="caution">
    <text evidence="3">The sequence shown here is derived from an EMBL/GenBank/DDBJ whole genome shotgun (WGS) entry which is preliminary data.</text>
</comment>
<dbReference type="OrthoDB" id="212532at2"/>
<dbReference type="RefSeq" id="WP_068846073.1">
    <property type="nucleotide sequence ID" value="NZ_LYDR01000039.1"/>
</dbReference>
<dbReference type="STRING" id="1841610.A6X21_02670"/>